<dbReference type="PANTHER" id="PTHR36966:SF1">
    <property type="entry name" value="REP-ASSOCIATED TYROSINE TRANSPOSASE"/>
    <property type="match status" value="1"/>
</dbReference>
<keyword evidence="3" id="KW-1185">Reference proteome</keyword>
<protein>
    <submittedName>
        <fullName evidence="2">Transposase</fullName>
    </submittedName>
</protein>
<proteinExistence type="predicted"/>
<dbReference type="NCBIfam" id="NF047646">
    <property type="entry name" value="REP_Tyr_transpos"/>
    <property type="match status" value="1"/>
</dbReference>
<evidence type="ECO:0000259" key="1">
    <source>
        <dbReference type="SMART" id="SM01321"/>
    </source>
</evidence>
<dbReference type="Gene3D" id="3.30.70.1290">
    <property type="entry name" value="Transposase IS200-like"/>
    <property type="match status" value="1"/>
</dbReference>
<accession>A0ABS1CQE3</accession>
<dbReference type="InterPro" id="IPR052715">
    <property type="entry name" value="RAYT_transposase"/>
</dbReference>
<dbReference type="InterPro" id="IPR036515">
    <property type="entry name" value="Transposase_17_sf"/>
</dbReference>
<name>A0ABS1CQE3_9GAMM</name>
<dbReference type="SUPFAM" id="SSF143422">
    <property type="entry name" value="Transposase IS200-like"/>
    <property type="match status" value="1"/>
</dbReference>
<feature type="domain" description="Transposase IS200-like" evidence="1">
    <location>
        <begin position="20"/>
        <end position="135"/>
    </location>
</feature>
<gene>
    <name evidence="2" type="ORF">CKO31_23120</name>
</gene>
<dbReference type="SMART" id="SM01321">
    <property type="entry name" value="Y1_Tnp"/>
    <property type="match status" value="1"/>
</dbReference>
<dbReference type="EMBL" id="NRRV01000097">
    <property type="protein sequence ID" value="MBK1633581.1"/>
    <property type="molecule type" value="Genomic_DNA"/>
</dbReference>
<reference evidence="2 3" key="1">
    <citation type="journal article" date="2020" name="Microorganisms">
        <title>Osmotic Adaptation and Compatible Solute Biosynthesis of Phototrophic Bacteria as Revealed from Genome Analyses.</title>
        <authorList>
            <person name="Imhoff J.F."/>
            <person name="Rahn T."/>
            <person name="Kunzel S."/>
            <person name="Keller A."/>
            <person name="Neulinger S.C."/>
        </authorList>
    </citation>
    <scope>NUCLEOTIDE SEQUENCE [LARGE SCALE GENOMIC DNA]</scope>
    <source>
        <strain evidence="2 3">DSM 6210</strain>
    </source>
</reference>
<dbReference type="RefSeq" id="WP_200242417.1">
    <property type="nucleotide sequence ID" value="NZ_NRRV01000097.1"/>
</dbReference>
<evidence type="ECO:0000313" key="3">
    <source>
        <dbReference type="Proteomes" id="UP000748752"/>
    </source>
</evidence>
<dbReference type="InterPro" id="IPR002686">
    <property type="entry name" value="Transposase_17"/>
</dbReference>
<sequence>MPRPAQPPHSQDLRKGRVSEPGRIYHVRTSTASRRRFFSDLYLGREVVRALRFQHATGNVESLAFVVMPDHLHWLIQLGDGMALDALMHAVKGFSAQRVNKCLRRSGPVWQAGYFDRAIRADEDVPAIARYIVANPLRAGLCAHIGDYPLWDAVWV</sequence>
<evidence type="ECO:0000313" key="2">
    <source>
        <dbReference type="EMBL" id="MBK1633581.1"/>
    </source>
</evidence>
<organism evidence="2 3">
    <name type="scientific">Thiohalocapsa halophila</name>
    <dbReference type="NCBI Taxonomy" id="69359"/>
    <lineage>
        <taxon>Bacteria</taxon>
        <taxon>Pseudomonadati</taxon>
        <taxon>Pseudomonadota</taxon>
        <taxon>Gammaproteobacteria</taxon>
        <taxon>Chromatiales</taxon>
        <taxon>Chromatiaceae</taxon>
        <taxon>Thiohalocapsa</taxon>
    </lineage>
</organism>
<dbReference type="Proteomes" id="UP000748752">
    <property type="component" value="Unassembled WGS sequence"/>
</dbReference>
<dbReference type="Pfam" id="PF01797">
    <property type="entry name" value="Y1_Tnp"/>
    <property type="match status" value="1"/>
</dbReference>
<dbReference type="PANTHER" id="PTHR36966">
    <property type="entry name" value="REP-ASSOCIATED TYROSINE TRANSPOSASE"/>
    <property type="match status" value="1"/>
</dbReference>
<comment type="caution">
    <text evidence="2">The sequence shown here is derived from an EMBL/GenBank/DDBJ whole genome shotgun (WGS) entry which is preliminary data.</text>
</comment>